<dbReference type="SUPFAM" id="SSF51735">
    <property type="entry name" value="NAD(P)-binding Rossmann-fold domains"/>
    <property type="match status" value="1"/>
</dbReference>
<feature type="region of interest" description="Disordered" evidence="3">
    <location>
        <begin position="287"/>
        <end position="310"/>
    </location>
</feature>
<dbReference type="InParanoid" id="A0A543B1Y1"/>
<organism evidence="4 5">
    <name type="scientific">Stackebrandtia endophytica</name>
    <dbReference type="NCBI Taxonomy" id="1496996"/>
    <lineage>
        <taxon>Bacteria</taxon>
        <taxon>Bacillati</taxon>
        <taxon>Actinomycetota</taxon>
        <taxon>Actinomycetes</taxon>
        <taxon>Glycomycetales</taxon>
        <taxon>Glycomycetaceae</taxon>
        <taxon>Stackebrandtia</taxon>
    </lineage>
</organism>
<dbReference type="GO" id="GO:0016020">
    <property type="term" value="C:membrane"/>
    <property type="evidence" value="ECO:0007669"/>
    <property type="project" value="TreeGrafter"/>
</dbReference>
<proteinExistence type="inferred from homology"/>
<evidence type="ECO:0000256" key="3">
    <source>
        <dbReference type="SAM" id="MobiDB-lite"/>
    </source>
</evidence>
<name>A0A543B1Y1_9ACTN</name>
<dbReference type="Pfam" id="PF00106">
    <property type="entry name" value="adh_short"/>
    <property type="match status" value="1"/>
</dbReference>
<evidence type="ECO:0000256" key="1">
    <source>
        <dbReference type="ARBA" id="ARBA00006484"/>
    </source>
</evidence>
<dbReference type="GO" id="GO:0016491">
    <property type="term" value="F:oxidoreductase activity"/>
    <property type="evidence" value="ECO:0007669"/>
    <property type="project" value="UniProtKB-KW"/>
</dbReference>
<dbReference type="Proteomes" id="UP000317043">
    <property type="component" value="Unassembled WGS sequence"/>
</dbReference>
<sequence length="310" mass="32450">MLGKRSLAGSSIVITGAGTGLGAATSLRLADEGCRLLLAGRNAQNLAAVARQCRVRGGEAVVAPVDISSTDAQAELIAKAVACFGRIDVWISNAAVAAYGLLTLIPMSDLRRVLSVNLLAPLADVRAVVPAMQQSGGGVIVLVGSVLAETTIPFQGAYTIAKHALLGAAGTVRQELRASGCRSVSISVALPSFINTPLFEHAGNRTDRQPRPMWPTTSVARASRQLVKLVRTRRPRAYLGWGSSTIGWGSRLAPGLTERLLGILGRHQFTPGARVTPGSGNLYEPTPNPSQIGGGWIPDDTSEEIGHGRR</sequence>
<reference evidence="4 5" key="1">
    <citation type="submission" date="2019-06" db="EMBL/GenBank/DDBJ databases">
        <title>Sequencing the genomes of 1000 actinobacteria strains.</title>
        <authorList>
            <person name="Klenk H.-P."/>
        </authorList>
    </citation>
    <scope>NUCLEOTIDE SEQUENCE [LARGE SCALE GENOMIC DNA]</scope>
    <source>
        <strain evidence="4 5">DSM 45928</strain>
    </source>
</reference>
<keyword evidence="2" id="KW-0560">Oxidoreductase</keyword>
<dbReference type="PANTHER" id="PTHR44196:SF1">
    <property type="entry name" value="DEHYDROGENASE_REDUCTASE SDR FAMILY MEMBER 7B"/>
    <property type="match status" value="1"/>
</dbReference>
<evidence type="ECO:0000313" key="5">
    <source>
        <dbReference type="Proteomes" id="UP000317043"/>
    </source>
</evidence>
<dbReference type="EMBL" id="VFOW01000001">
    <property type="protein sequence ID" value="TQL78826.1"/>
    <property type="molecule type" value="Genomic_DNA"/>
</dbReference>
<evidence type="ECO:0000256" key="2">
    <source>
        <dbReference type="ARBA" id="ARBA00023002"/>
    </source>
</evidence>
<keyword evidence="5" id="KW-1185">Reference proteome</keyword>
<accession>A0A543B1Y1</accession>
<protein>
    <submittedName>
        <fullName evidence="4">Short-subunit dehydrogenase</fullName>
    </submittedName>
</protein>
<comment type="caution">
    <text evidence="4">The sequence shown here is derived from an EMBL/GenBank/DDBJ whole genome shotgun (WGS) entry which is preliminary data.</text>
</comment>
<dbReference type="RefSeq" id="WP_142043678.1">
    <property type="nucleotide sequence ID" value="NZ_JBHTGS010000002.1"/>
</dbReference>
<dbReference type="PRINTS" id="PR00081">
    <property type="entry name" value="GDHRDH"/>
</dbReference>
<dbReference type="PANTHER" id="PTHR44196">
    <property type="entry name" value="DEHYDROGENASE/REDUCTASE SDR FAMILY MEMBER 7B"/>
    <property type="match status" value="1"/>
</dbReference>
<dbReference type="Gene3D" id="3.40.50.720">
    <property type="entry name" value="NAD(P)-binding Rossmann-like Domain"/>
    <property type="match status" value="1"/>
</dbReference>
<dbReference type="OrthoDB" id="151996at2"/>
<dbReference type="InterPro" id="IPR002347">
    <property type="entry name" value="SDR_fam"/>
</dbReference>
<gene>
    <name evidence="4" type="ORF">FB566_4421</name>
</gene>
<evidence type="ECO:0000313" key="4">
    <source>
        <dbReference type="EMBL" id="TQL78826.1"/>
    </source>
</evidence>
<dbReference type="InterPro" id="IPR036291">
    <property type="entry name" value="NAD(P)-bd_dom_sf"/>
</dbReference>
<dbReference type="AlphaFoldDB" id="A0A543B1Y1"/>
<comment type="similarity">
    <text evidence="1">Belongs to the short-chain dehydrogenases/reductases (SDR) family.</text>
</comment>